<dbReference type="GO" id="GO:0008170">
    <property type="term" value="F:N-methyltransferase activity"/>
    <property type="evidence" value="ECO:0007669"/>
    <property type="project" value="InterPro"/>
</dbReference>
<evidence type="ECO:0000256" key="2">
    <source>
        <dbReference type="ARBA" id="ARBA00022603"/>
    </source>
</evidence>
<keyword evidence="6" id="KW-0238">DNA-binding</keyword>
<organism evidence="10 11">
    <name type="scientific">Desulforapulum autotrophicum (strain ATCC 43914 / DSM 3382 / VKM B-1955 / HRM2)</name>
    <name type="common">Desulfobacterium autotrophicum</name>
    <dbReference type="NCBI Taxonomy" id="177437"/>
    <lineage>
        <taxon>Bacteria</taxon>
        <taxon>Pseudomonadati</taxon>
        <taxon>Thermodesulfobacteriota</taxon>
        <taxon>Desulfobacteria</taxon>
        <taxon>Desulfobacterales</taxon>
        <taxon>Desulfobacteraceae</taxon>
        <taxon>Desulforapulum</taxon>
    </lineage>
</organism>
<sequence length="360" mass="41417">MTTTRHRVHFTDSADMGAVESNSVNLVVTSPPYPMVEMWDDLFCSQNADIKAALSQGKGMQAFEMMHRKLDQVWQETYRILAPGSFACINIGDATRTVDGVFQLYPNHARILTAMVNLGFSPMPLILWRKQTNAPNKFMGSGMLPAGAYVTLEHEYVLILRKGDKRQFKSAGEKENRRQSALFWEERNQWFSDVWFDLKGTVQKLEDKAVRKRSGSFPFSLPYRLINMFSVKQDIVVDPFLGLGTTTLAAMAAGRNSLGFEVDPGFWEPISQRIERSKPLLNQEILQRLERHQAFVKTRRQEKKTFKHFNDTHGFEVVTNQERFLHLDGVQSITRDLEQRAFQVEYTPFPEPEPDLFTQV</sequence>
<dbReference type="PROSITE" id="PS00093">
    <property type="entry name" value="N4_MTASE"/>
    <property type="match status" value="1"/>
</dbReference>
<evidence type="ECO:0000256" key="8">
    <source>
        <dbReference type="RuleBase" id="RU362026"/>
    </source>
</evidence>
<evidence type="ECO:0000256" key="4">
    <source>
        <dbReference type="ARBA" id="ARBA00022691"/>
    </source>
</evidence>
<keyword evidence="2 10" id="KW-0489">Methyltransferase</keyword>
<accession>C0QEU3</accession>
<evidence type="ECO:0000313" key="11">
    <source>
        <dbReference type="Proteomes" id="UP000000442"/>
    </source>
</evidence>
<evidence type="ECO:0000313" key="10">
    <source>
        <dbReference type="EMBL" id="ACN15435.1"/>
    </source>
</evidence>
<evidence type="ECO:0000256" key="5">
    <source>
        <dbReference type="ARBA" id="ARBA00022747"/>
    </source>
</evidence>
<feature type="domain" description="DNA methylase N-4/N-6" evidence="9">
    <location>
        <begin position="24"/>
        <end position="268"/>
    </location>
</feature>
<evidence type="ECO:0000256" key="3">
    <source>
        <dbReference type="ARBA" id="ARBA00022679"/>
    </source>
</evidence>
<name>C0QEU3_DESAH</name>
<evidence type="ECO:0000256" key="7">
    <source>
        <dbReference type="ARBA" id="ARBA00049120"/>
    </source>
</evidence>
<dbReference type="EMBL" id="CP001087">
    <property type="protein sequence ID" value="ACN15435.1"/>
    <property type="molecule type" value="Genomic_DNA"/>
</dbReference>
<evidence type="ECO:0000259" key="9">
    <source>
        <dbReference type="Pfam" id="PF01555"/>
    </source>
</evidence>
<reference evidence="10 11" key="1">
    <citation type="journal article" date="2009" name="Environ. Microbiol.">
        <title>Genome sequence of Desulfobacterium autotrophicum HRM2, a marine sulfate reducer oxidizing organic carbon completely to carbon dioxide.</title>
        <authorList>
            <person name="Strittmatter A.W."/>
            <person name="Liesegang H."/>
            <person name="Rabus R."/>
            <person name="Decker I."/>
            <person name="Amann J."/>
            <person name="Andres S."/>
            <person name="Henne A."/>
            <person name="Fricke W.F."/>
            <person name="Martinez-Arias R."/>
            <person name="Bartels D."/>
            <person name="Goesmann A."/>
            <person name="Krause L."/>
            <person name="Puehler A."/>
            <person name="Klenk H.P."/>
            <person name="Richter M."/>
            <person name="Schuler M."/>
            <person name="Gloeckner F.O."/>
            <person name="Meyerdierks A."/>
            <person name="Gottschalk G."/>
            <person name="Amann R."/>
        </authorList>
    </citation>
    <scope>NUCLEOTIDE SEQUENCE [LARGE SCALE GENOMIC DNA]</scope>
    <source>
        <strain evidence="11">ATCC 43914 / DSM 3382 / HRM2</strain>
    </source>
</reference>
<proteinExistence type="inferred from homology"/>
<dbReference type="PRINTS" id="PR00508">
    <property type="entry name" value="S21N4MTFRASE"/>
</dbReference>
<comment type="similarity">
    <text evidence="1">Belongs to the N(4)/N(6)-methyltransferase family. N(4) subfamily.</text>
</comment>
<gene>
    <name evidence="10" type="primary">mthZ</name>
    <name evidence="10" type="ordered locus">HRM2_23400</name>
</gene>
<dbReference type="STRING" id="177437.HRM2_23400"/>
<keyword evidence="11" id="KW-1185">Reference proteome</keyword>
<protein>
    <recommendedName>
        <fullName evidence="8">Methyltransferase</fullName>
        <ecNumber evidence="8">2.1.1.-</ecNumber>
    </recommendedName>
</protein>
<evidence type="ECO:0000256" key="6">
    <source>
        <dbReference type="ARBA" id="ARBA00023125"/>
    </source>
</evidence>
<comment type="catalytic activity">
    <reaction evidence="7">
        <text>a 2'-deoxycytidine in DNA + S-adenosyl-L-methionine = an N(4)-methyl-2'-deoxycytidine in DNA + S-adenosyl-L-homocysteine + H(+)</text>
        <dbReference type="Rhea" id="RHEA:16857"/>
        <dbReference type="Rhea" id="RHEA-COMP:11369"/>
        <dbReference type="Rhea" id="RHEA-COMP:13674"/>
        <dbReference type="ChEBI" id="CHEBI:15378"/>
        <dbReference type="ChEBI" id="CHEBI:57856"/>
        <dbReference type="ChEBI" id="CHEBI:59789"/>
        <dbReference type="ChEBI" id="CHEBI:85452"/>
        <dbReference type="ChEBI" id="CHEBI:137933"/>
        <dbReference type="EC" id="2.1.1.113"/>
    </reaction>
</comment>
<dbReference type="REBASE" id="20397">
    <property type="entry name" value="M.DauHRMORF23400P"/>
</dbReference>
<dbReference type="RefSeq" id="WP_015904203.1">
    <property type="nucleotide sequence ID" value="NC_012108.1"/>
</dbReference>
<evidence type="ECO:0000256" key="1">
    <source>
        <dbReference type="ARBA" id="ARBA00010203"/>
    </source>
</evidence>
<dbReference type="eggNOG" id="COG0863">
    <property type="taxonomic scope" value="Bacteria"/>
</dbReference>
<keyword evidence="3 10" id="KW-0808">Transferase</keyword>
<dbReference type="GO" id="GO:0003677">
    <property type="term" value="F:DNA binding"/>
    <property type="evidence" value="ECO:0007669"/>
    <property type="project" value="UniProtKB-KW"/>
</dbReference>
<keyword evidence="5" id="KW-0680">Restriction system</keyword>
<dbReference type="GO" id="GO:0009307">
    <property type="term" value="P:DNA restriction-modification system"/>
    <property type="evidence" value="ECO:0007669"/>
    <property type="project" value="UniProtKB-KW"/>
</dbReference>
<dbReference type="Gene3D" id="3.40.50.150">
    <property type="entry name" value="Vaccinia Virus protein VP39"/>
    <property type="match status" value="1"/>
</dbReference>
<dbReference type="InterPro" id="IPR001091">
    <property type="entry name" value="RM_Methyltransferase"/>
</dbReference>
<dbReference type="Pfam" id="PF01555">
    <property type="entry name" value="N6_N4_Mtase"/>
    <property type="match status" value="1"/>
</dbReference>
<dbReference type="GO" id="GO:0015667">
    <property type="term" value="F:site-specific DNA-methyltransferase (cytosine-N4-specific) activity"/>
    <property type="evidence" value="ECO:0007669"/>
    <property type="project" value="UniProtKB-EC"/>
</dbReference>
<dbReference type="InterPro" id="IPR017985">
    <property type="entry name" value="MeTrfase_CN4_CS"/>
</dbReference>
<dbReference type="AlphaFoldDB" id="C0QEU3"/>
<keyword evidence="4" id="KW-0949">S-adenosyl-L-methionine</keyword>
<dbReference type="GO" id="GO:0032259">
    <property type="term" value="P:methylation"/>
    <property type="evidence" value="ECO:0007669"/>
    <property type="project" value="UniProtKB-KW"/>
</dbReference>
<dbReference type="Proteomes" id="UP000000442">
    <property type="component" value="Chromosome"/>
</dbReference>
<dbReference type="InterPro" id="IPR029063">
    <property type="entry name" value="SAM-dependent_MTases_sf"/>
</dbReference>
<dbReference type="SUPFAM" id="SSF53335">
    <property type="entry name" value="S-adenosyl-L-methionine-dependent methyltransferases"/>
    <property type="match status" value="1"/>
</dbReference>
<dbReference type="InterPro" id="IPR002941">
    <property type="entry name" value="DNA_methylase_N4/N6"/>
</dbReference>
<dbReference type="HOGENOM" id="CLU_024927_2_2_7"/>
<dbReference type="EC" id="2.1.1.-" evidence="8"/>
<dbReference type="KEGG" id="dat:HRM2_23400"/>